<accession>A0A2S2P4H9</accession>
<comment type="cofactor">
    <cofactor evidence="1">
        <name>a divalent metal cation</name>
        <dbReference type="ChEBI" id="CHEBI:60240"/>
    </cofactor>
</comment>
<dbReference type="GO" id="GO:0016787">
    <property type="term" value="F:hydrolase activity"/>
    <property type="evidence" value="ECO:0007669"/>
    <property type="project" value="UniProtKB-KW"/>
</dbReference>
<evidence type="ECO:0000313" key="9">
    <source>
        <dbReference type="EMBL" id="MBY23806.1"/>
    </source>
</evidence>
<organism evidence="9">
    <name type="scientific">Schizaphis graminum</name>
    <name type="common">Green bug aphid</name>
    <dbReference type="NCBI Taxonomy" id="13262"/>
    <lineage>
        <taxon>Eukaryota</taxon>
        <taxon>Metazoa</taxon>
        <taxon>Ecdysozoa</taxon>
        <taxon>Arthropoda</taxon>
        <taxon>Hexapoda</taxon>
        <taxon>Insecta</taxon>
        <taxon>Pterygota</taxon>
        <taxon>Neoptera</taxon>
        <taxon>Paraneoptera</taxon>
        <taxon>Hemiptera</taxon>
        <taxon>Sternorrhyncha</taxon>
        <taxon>Aphidomorpha</taxon>
        <taxon>Aphidoidea</taxon>
        <taxon>Aphididae</taxon>
        <taxon>Aphidini</taxon>
        <taxon>Schizaphis</taxon>
    </lineage>
</organism>
<dbReference type="EMBL" id="GGMR01011187">
    <property type="protein sequence ID" value="MBY23806.1"/>
    <property type="molecule type" value="Transcribed_RNA"/>
</dbReference>
<keyword evidence="5" id="KW-0479">Metal-binding</keyword>
<dbReference type="GO" id="GO:0046872">
    <property type="term" value="F:metal ion binding"/>
    <property type="evidence" value="ECO:0007669"/>
    <property type="project" value="UniProtKB-KW"/>
</dbReference>
<keyword evidence="4" id="KW-0540">Nuclease</keyword>
<dbReference type="Pfam" id="PF13359">
    <property type="entry name" value="DDE_Tnp_4"/>
    <property type="match status" value="1"/>
</dbReference>
<evidence type="ECO:0000256" key="6">
    <source>
        <dbReference type="ARBA" id="ARBA00022801"/>
    </source>
</evidence>
<sequence>MDCDYYINAIQVIAVAESFGYLDPPRKEKEFWIHPFNLTREPSNRFFNFYNDIRKYSDKFFEYYRMSITSFDELLERLRQKITKKTTKFRRPVSPEERLTITIRYLSTGTNFVALQFEFLLGRSTISSIVRETCQILWETLQPQEMPEPNPNQWTEIANKFYLKTNFPNCIGAVDGKHIRCINPNNSGSIYFNYKKYFSIVLMAVVDAEYIFTAIDVGAYGREADSTVFKECPFGKKLYSEQLNLPAPTCLPNTNTYPQPYVIIGDGAFGLHKNLLRPYAERGLTEKRKIFNYRLSRARRYVECTFGILANKWRVLHSAMLVAPDFADDVVKACCILHNYVRRRDGYRFEDTLSNDMEVFQNRSSNRNLGASQQGIDVRDYFSEYFINSGSVPFQYRFI</sequence>
<feature type="domain" description="DDE Tnp4" evidence="8">
    <location>
        <begin position="174"/>
        <end position="339"/>
    </location>
</feature>
<gene>
    <name evidence="9" type="primary">harbi1_16</name>
    <name evidence="9" type="ORF">g.46092</name>
</gene>
<evidence type="ECO:0000256" key="1">
    <source>
        <dbReference type="ARBA" id="ARBA00001968"/>
    </source>
</evidence>
<keyword evidence="7" id="KW-0539">Nucleus</keyword>
<dbReference type="AlphaFoldDB" id="A0A2S2P4H9"/>
<evidence type="ECO:0000256" key="3">
    <source>
        <dbReference type="ARBA" id="ARBA00006958"/>
    </source>
</evidence>
<evidence type="ECO:0000256" key="7">
    <source>
        <dbReference type="ARBA" id="ARBA00023242"/>
    </source>
</evidence>
<comment type="similarity">
    <text evidence="3">Belongs to the HARBI1 family.</text>
</comment>
<evidence type="ECO:0000256" key="5">
    <source>
        <dbReference type="ARBA" id="ARBA00022723"/>
    </source>
</evidence>
<dbReference type="GO" id="GO:0005634">
    <property type="term" value="C:nucleus"/>
    <property type="evidence" value="ECO:0007669"/>
    <property type="project" value="UniProtKB-SubCell"/>
</dbReference>
<comment type="subcellular location">
    <subcellularLocation>
        <location evidence="2">Nucleus</location>
    </subcellularLocation>
</comment>
<dbReference type="PANTHER" id="PTHR22930:SF269">
    <property type="entry name" value="NUCLEASE HARBI1-LIKE PROTEIN"/>
    <property type="match status" value="1"/>
</dbReference>
<reference evidence="9" key="1">
    <citation type="submission" date="2018-04" db="EMBL/GenBank/DDBJ databases">
        <title>Transcriptome of Schizaphis graminum biotype I.</title>
        <authorList>
            <person name="Scully E.D."/>
            <person name="Geib S.M."/>
            <person name="Palmer N.A."/>
            <person name="Koch K."/>
            <person name="Bradshaw J."/>
            <person name="Heng-Moss T."/>
            <person name="Sarath G."/>
        </authorList>
    </citation>
    <scope>NUCLEOTIDE SEQUENCE</scope>
</reference>
<evidence type="ECO:0000256" key="4">
    <source>
        <dbReference type="ARBA" id="ARBA00022722"/>
    </source>
</evidence>
<dbReference type="PANTHER" id="PTHR22930">
    <property type="match status" value="1"/>
</dbReference>
<keyword evidence="6" id="KW-0378">Hydrolase</keyword>
<dbReference type="InterPro" id="IPR027806">
    <property type="entry name" value="HARBI1_dom"/>
</dbReference>
<protein>
    <submittedName>
        <fullName evidence="9">Putative nuclease HARBI1</fullName>
    </submittedName>
</protein>
<dbReference type="InterPro" id="IPR045249">
    <property type="entry name" value="HARBI1-like"/>
</dbReference>
<name>A0A2S2P4H9_SCHGA</name>
<proteinExistence type="inferred from homology"/>
<dbReference type="GO" id="GO:0004518">
    <property type="term" value="F:nuclease activity"/>
    <property type="evidence" value="ECO:0007669"/>
    <property type="project" value="UniProtKB-KW"/>
</dbReference>
<evidence type="ECO:0000256" key="2">
    <source>
        <dbReference type="ARBA" id="ARBA00004123"/>
    </source>
</evidence>
<evidence type="ECO:0000259" key="8">
    <source>
        <dbReference type="Pfam" id="PF13359"/>
    </source>
</evidence>